<keyword evidence="3" id="KW-1185">Reference proteome</keyword>
<reference evidence="2 3" key="1">
    <citation type="journal article" date="2023" name="Genes (Basel)">
        <title>Chromosome-Level Genome Assembly and Circadian Gene Repertoire of the Patagonia Blennie Eleginops maclovinus-The Closest Ancestral Proxy of Antarctic Cryonotothenioids.</title>
        <authorList>
            <person name="Cheng C.C."/>
            <person name="Rivera-Colon A.G."/>
            <person name="Minhas B.F."/>
            <person name="Wilson L."/>
            <person name="Rayamajhi N."/>
            <person name="Vargas-Chacoff L."/>
            <person name="Catchen J.M."/>
        </authorList>
    </citation>
    <scope>NUCLEOTIDE SEQUENCE [LARGE SCALE GENOMIC DNA]</scope>
    <source>
        <strain evidence="2">JMC-PN-2008</strain>
    </source>
</reference>
<sequence>MHHWPPPSKDAPEGGREICHRRYLKTRRLSSQAAGTEGPRETKPAHVHPYDSPLMSDLPWLHFSALSLLAIIHHAVRHGARGESQLLCLCRAAASWHRHMGATA</sequence>
<dbReference type="AlphaFoldDB" id="A0AAN8ADY9"/>
<reference evidence="2 3" key="2">
    <citation type="journal article" date="2023" name="Mol. Biol. Evol.">
        <title>Genomics of Secondarily Temperate Adaptation in the Only Non-Antarctic Icefish.</title>
        <authorList>
            <person name="Rivera-Colon A.G."/>
            <person name="Rayamajhi N."/>
            <person name="Minhas B.F."/>
            <person name="Madrigal G."/>
            <person name="Bilyk K.T."/>
            <person name="Yoon V."/>
            <person name="Hune M."/>
            <person name="Gregory S."/>
            <person name="Cheng C.H.C."/>
            <person name="Catchen J.M."/>
        </authorList>
    </citation>
    <scope>NUCLEOTIDE SEQUENCE [LARGE SCALE GENOMIC DNA]</scope>
    <source>
        <strain evidence="2">JMC-PN-2008</strain>
    </source>
</reference>
<dbReference type="Proteomes" id="UP001346869">
    <property type="component" value="Unassembled WGS sequence"/>
</dbReference>
<organism evidence="2 3">
    <name type="scientific">Eleginops maclovinus</name>
    <name type="common">Patagonian blennie</name>
    <name type="synonym">Eleginus maclovinus</name>
    <dbReference type="NCBI Taxonomy" id="56733"/>
    <lineage>
        <taxon>Eukaryota</taxon>
        <taxon>Metazoa</taxon>
        <taxon>Chordata</taxon>
        <taxon>Craniata</taxon>
        <taxon>Vertebrata</taxon>
        <taxon>Euteleostomi</taxon>
        <taxon>Actinopterygii</taxon>
        <taxon>Neopterygii</taxon>
        <taxon>Teleostei</taxon>
        <taxon>Neoteleostei</taxon>
        <taxon>Acanthomorphata</taxon>
        <taxon>Eupercaria</taxon>
        <taxon>Perciformes</taxon>
        <taxon>Notothenioidei</taxon>
        <taxon>Eleginopidae</taxon>
        <taxon>Eleginops</taxon>
    </lineage>
</organism>
<feature type="region of interest" description="Disordered" evidence="1">
    <location>
        <begin position="27"/>
        <end position="48"/>
    </location>
</feature>
<proteinExistence type="predicted"/>
<gene>
    <name evidence="2" type="ORF">PBY51_023310</name>
</gene>
<name>A0AAN8ADY9_ELEMC</name>
<evidence type="ECO:0000313" key="3">
    <source>
        <dbReference type="Proteomes" id="UP001346869"/>
    </source>
</evidence>
<comment type="caution">
    <text evidence="2">The sequence shown here is derived from an EMBL/GenBank/DDBJ whole genome shotgun (WGS) entry which is preliminary data.</text>
</comment>
<evidence type="ECO:0000256" key="1">
    <source>
        <dbReference type="SAM" id="MobiDB-lite"/>
    </source>
</evidence>
<evidence type="ECO:0000313" key="2">
    <source>
        <dbReference type="EMBL" id="KAK5851783.1"/>
    </source>
</evidence>
<dbReference type="EMBL" id="JAUZQC010000021">
    <property type="protein sequence ID" value="KAK5851783.1"/>
    <property type="molecule type" value="Genomic_DNA"/>
</dbReference>
<accession>A0AAN8ADY9</accession>
<protein>
    <submittedName>
        <fullName evidence="2">Uncharacterized protein</fullName>
    </submittedName>
</protein>